<keyword evidence="8" id="KW-0626">Porin</keyword>
<evidence type="ECO:0000256" key="11">
    <source>
        <dbReference type="SAM" id="SignalP"/>
    </source>
</evidence>
<proteinExistence type="predicted"/>
<dbReference type="EMBL" id="CAJPVI010000024">
    <property type="protein sequence ID" value="CAG2151264.1"/>
    <property type="molecule type" value="Genomic_DNA"/>
</dbReference>
<keyword evidence="6 11" id="KW-0732">Signal</keyword>
<evidence type="ECO:0000256" key="4">
    <source>
        <dbReference type="ARBA" id="ARBA00022452"/>
    </source>
</evidence>
<keyword evidence="4" id="KW-1134">Transmembrane beta strand</keyword>
<evidence type="ECO:0000256" key="5">
    <source>
        <dbReference type="ARBA" id="ARBA00022692"/>
    </source>
</evidence>
<feature type="signal peptide" evidence="11">
    <location>
        <begin position="1"/>
        <end position="20"/>
    </location>
</feature>
<protein>
    <submittedName>
        <fullName evidence="13">Outer membrane porin protein 32</fullName>
    </submittedName>
</protein>
<keyword evidence="3" id="KW-0813">Transport</keyword>
<dbReference type="PROSITE" id="PS51257">
    <property type="entry name" value="PROKAR_LIPOPROTEIN"/>
    <property type="match status" value="1"/>
</dbReference>
<feature type="domain" description="Porin" evidence="12">
    <location>
        <begin position="7"/>
        <end position="331"/>
    </location>
</feature>
<keyword evidence="7" id="KW-0406">Ion transport</keyword>
<reference evidence="13 14" key="1">
    <citation type="submission" date="2021-03" db="EMBL/GenBank/DDBJ databases">
        <authorList>
            <person name="Peeters C."/>
        </authorList>
    </citation>
    <scope>NUCLEOTIDE SEQUENCE [LARGE SCALE GENOMIC DNA]</scope>
    <source>
        <strain evidence="13 14">LMG 26411</strain>
    </source>
</reference>
<dbReference type="Pfam" id="PF13609">
    <property type="entry name" value="Porin_4"/>
    <property type="match status" value="1"/>
</dbReference>
<sequence length="360" mass="37887">MNRAKVAVLCLPFATGLACAQTSVTLYGVADAGVEYANHVRTADGGHSVVRMQPGNQSGSRFGIRATENLGAGWKALVLLENGTNLDTGTLANGTGSTQRLFGRSAYVGLQGPYGSVTLGRQDAPIYDFAKTYDLLGVSARYSITSMDPVFSQRIDNSLKYLGTFGGLTVETSYSTGWDAGLGGEVPGASRAGRQFGGQLAYDAGKFGLAMAYDQTQGSSAASQGLANKNLAFGATTAFGALKLVAGYRWNRSEYGGANGSTALTSTLRTDMYWMQASYAITPALSLTGSAYYSNNRNSNQDPWLFIALLDYALSKRTDLYLTGAYALNRNGSALAVGSGNTVQPGSNQTGVLLGMRHKF</sequence>
<organism evidence="13 14">
    <name type="scientific">Cupriavidus numazuensis</name>
    <dbReference type="NCBI Taxonomy" id="221992"/>
    <lineage>
        <taxon>Bacteria</taxon>
        <taxon>Pseudomonadati</taxon>
        <taxon>Pseudomonadota</taxon>
        <taxon>Betaproteobacteria</taxon>
        <taxon>Burkholderiales</taxon>
        <taxon>Burkholderiaceae</taxon>
        <taxon>Cupriavidus</taxon>
    </lineage>
</organism>
<evidence type="ECO:0000313" key="14">
    <source>
        <dbReference type="Proteomes" id="UP000672657"/>
    </source>
</evidence>
<name>A0ABN7Q6G9_9BURK</name>
<comment type="subunit">
    <text evidence="2">Homotrimer.</text>
</comment>
<dbReference type="RefSeq" id="WP_211954918.1">
    <property type="nucleotide sequence ID" value="NZ_CAJPVI010000024.1"/>
</dbReference>
<dbReference type="PANTHER" id="PTHR34501">
    <property type="entry name" value="PROTEIN YDDL-RELATED"/>
    <property type="match status" value="1"/>
</dbReference>
<dbReference type="InterPro" id="IPR050298">
    <property type="entry name" value="Gram-neg_bact_OMP"/>
</dbReference>
<comment type="subcellular location">
    <subcellularLocation>
        <location evidence="1">Cell outer membrane</location>
        <topology evidence="1">Multi-pass membrane protein</topology>
    </subcellularLocation>
</comment>
<accession>A0ABN7Q6G9</accession>
<dbReference type="Gene3D" id="2.40.160.10">
    <property type="entry name" value="Porin"/>
    <property type="match status" value="1"/>
</dbReference>
<dbReference type="PANTHER" id="PTHR34501:SF9">
    <property type="entry name" value="MAJOR OUTER MEMBRANE PROTEIN P.IA"/>
    <property type="match status" value="1"/>
</dbReference>
<evidence type="ECO:0000259" key="12">
    <source>
        <dbReference type="Pfam" id="PF13609"/>
    </source>
</evidence>
<keyword evidence="5" id="KW-0812">Transmembrane</keyword>
<dbReference type="InterPro" id="IPR033900">
    <property type="entry name" value="Gram_neg_porin_domain"/>
</dbReference>
<evidence type="ECO:0000256" key="7">
    <source>
        <dbReference type="ARBA" id="ARBA00023065"/>
    </source>
</evidence>
<comment type="caution">
    <text evidence="13">The sequence shown here is derived from an EMBL/GenBank/DDBJ whole genome shotgun (WGS) entry which is preliminary data.</text>
</comment>
<evidence type="ECO:0000256" key="2">
    <source>
        <dbReference type="ARBA" id="ARBA00011233"/>
    </source>
</evidence>
<dbReference type="SUPFAM" id="SSF56935">
    <property type="entry name" value="Porins"/>
    <property type="match status" value="1"/>
</dbReference>
<keyword evidence="10" id="KW-0998">Cell outer membrane</keyword>
<gene>
    <name evidence="13" type="ORF">LMG26411_03912</name>
</gene>
<evidence type="ECO:0000313" key="13">
    <source>
        <dbReference type="EMBL" id="CAG2151264.1"/>
    </source>
</evidence>
<evidence type="ECO:0000256" key="9">
    <source>
        <dbReference type="ARBA" id="ARBA00023136"/>
    </source>
</evidence>
<keyword evidence="9" id="KW-0472">Membrane</keyword>
<evidence type="ECO:0000256" key="1">
    <source>
        <dbReference type="ARBA" id="ARBA00004571"/>
    </source>
</evidence>
<evidence type="ECO:0000256" key="6">
    <source>
        <dbReference type="ARBA" id="ARBA00022729"/>
    </source>
</evidence>
<evidence type="ECO:0000256" key="10">
    <source>
        <dbReference type="ARBA" id="ARBA00023237"/>
    </source>
</evidence>
<dbReference type="InterPro" id="IPR023614">
    <property type="entry name" value="Porin_dom_sf"/>
</dbReference>
<dbReference type="Proteomes" id="UP000672657">
    <property type="component" value="Unassembled WGS sequence"/>
</dbReference>
<feature type="chain" id="PRO_5046375769" evidence="11">
    <location>
        <begin position="21"/>
        <end position="360"/>
    </location>
</feature>
<evidence type="ECO:0000256" key="8">
    <source>
        <dbReference type="ARBA" id="ARBA00023114"/>
    </source>
</evidence>
<dbReference type="CDD" id="cd00342">
    <property type="entry name" value="gram_neg_porins"/>
    <property type="match status" value="1"/>
</dbReference>
<keyword evidence="14" id="KW-1185">Reference proteome</keyword>
<evidence type="ECO:0000256" key="3">
    <source>
        <dbReference type="ARBA" id="ARBA00022448"/>
    </source>
</evidence>